<dbReference type="Pfam" id="PF03033">
    <property type="entry name" value="Glyco_transf_28"/>
    <property type="match status" value="1"/>
</dbReference>
<evidence type="ECO:0000256" key="3">
    <source>
        <dbReference type="ARBA" id="ARBA00022676"/>
    </source>
</evidence>
<dbReference type="OMA" id="AADMMLC"/>
<sequence length="466" mass="50168">MEHGGHVLLSCTTPPVDKRPCHPPSLSCSPIPPSPEGMAATARPAPRPLPLPLPWSPLLPRFTQYNSPDDPPRGLRGARRLTLSPSPARRRARSLHLRCRLSDSASDPDPLRVAFACGGAGGHVYAAIALADELHASLPSSASLFLGAPPPSLESDAAASAPYPFAPIPRCLPHAVLDAALHLRRFRPHVLVATGGAPALPACLAALLLGVPFVIQDQDAGPAPATRLLAPLARRIFLGFNAPVRLLPKRKCAVYGNPVRMSIRKCRISKADAMASFFPRIGTVGEEGVEVLLVLGGTEGSPEINVALLNMYYEMLRERRNRYIIWQTGPEGFCEMESLVRSHRRLLLTPFLHELDKAYAAADVVVSRAGSMSCTEVLVTGKPSILIPLPTMVDDHQTKNAYIMADVMGAKVITEDELDSSSLRSIIDEVFGDEKLMSDMSQKALSAARPNASTDIIRHICSLGHV</sequence>
<keyword evidence="8" id="KW-0131">Cell cycle</keyword>
<name>A0A0E0FM99_ORYNI</name>
<evidence type="ECO:0008006" key="15">
    <source>
        <dbReference type="Google" id="ProtNLM"/>
    </source>
</evidence>
<dbReference type="HOGENOM" id="CLU_037404_0_1_1"/>
<dbReference type="InterPro" id="IPR007235">
    <property type="entry name" value="Glyco_trans_28_C"/>
</dbReference>
<dbReference type="PANTHER" id="PTHR21015:SF22">
    <property type="entry name" value="GLYCOSYLTRANSFERASE"/>
    <property type="match status" value="1"/>
</dbReference>
<keyword evidence="7" id="KW-0472">Membrane</keyword>
<accession>A0A0E0FM99</accession>
<dbReference type="EnsemblPlants" id="ONIVA01G19680.1">
    <property type="protein sequence ID" value="ONIVA01G19680.1"/>
    <property type="gene ID" value="ONIVA01G19680"/>
</dbReference>
<keyword evidence="5" id="KW-0133">Cell shape</keyword>
<dbReference type="GO" id="GO:0005975">
    <property type="term" value="P:carbohydrate metabolic process"/>
    <property type="evidence" value="ECO:0007669"/>
    <property type="project" value="InterPro"/>
</dbReference>
<keyword evidence="2" id="KW-0132">Cell division</keyword>
<keyword evidence="6" id="KW-0573">Peptidoglycan synthesis</keyword>
<keyword evidence="3" id="KW-0328">Glycosyltransferase</keyword>
<organism evidence="13">
    <name type="scientific">Oryza nivara</name>
    <name type="common">Indian wild rice</name>
    <name type="synonym">Oryza sativa f. spontanea</name>
    <dbReference type="NCBI Taxonomy" id="4536"/>
    <lineage>
        <taxon>Eukaryota</taxon>
        <taxon>Viridiplantae</taxon>
        <taxon>Streptophyta</taxon>
        <taxon>Embryophyta</taxon>
        <taxon>Tracheophyta</taxon>
        <taxon>Spermatophyta</taxon>
        <taxon>Magnoliopsida</taxon>
        <taxon>Liliopsida</taxon>
        <taxon>Poales</taxon>
        <taxon>Poaceae</taxon>
        <taxon>BOP clade</taxon>
        <taxon>Oryzoideae</taxon>
        <taxon>Oryzeae</taxon>
        <taxon>Oryzinae</taxon>
        <taxon>Oryza</taxon>
    </lineage>
</organism>
<dbReference type="GO" id="GO:0050511">
    <property type="term" value="F:undecaprenyldiphospho-muramoylpentapeptide beta-N-acetylglucosaminyltransferase activity"/>
    <property type="evidence" value="ECO:0007669"/>
    <property type="project" value="InterPro"/>
</dbReference>
<dbReference type="InterPro" id="IPR006009">
    <property type="entry name" value="GlcNAc_MurG"/>
</dbReference>
<evidence type="ECO:0000256" key="2">
    <source>
        <dbReference type="ARBA" id="ARBA00022618"/>
    </source>
</evidence>
<evidence type="ECO:0000313" key="14">
    <source>
        <dbReference type="Proteomes" id="UP000006591"/>
    </source>
</evidence>
<keyword evidence="14" id="KW-1185">Reference proteome</keyword>
<keyword evidence="9" id="KW-0961">Cell wall biogenesis/degradation</keyword>
<reference evidence="13" key="1">
    <citation type="submission" date="2015-04" db="UniProtKB">
        <authorList>
            <consortium name="EnsemblPlants"/>
        </authorList>
    </citation>
    <scope>IDENTIFICATION</scope>
    <source>
        <strain evidence="13">SL10</strain>
    </source>
</reference>
<dbReference type="eggNOG" id="ENOG502QT0H">
    <property type="taxonomic scope" value="Eukaryota"/>
</dbReference>
<dbReference type="Gene3D" id="3.40.50.2000">
    <property type="entry name" value="Glycogen Phosphorylase B"/>
    <property type="match status" value="2"/>
</dbReference>
<keyword evidence="4" id="KW-0808">Transferase</keyword>
<evidence type="ECO:0000256" key="10">
    <source>
        <dbReference type="SAM" id="MobiDB-lite"/>
    </source>
</evidence>
<dbReference type="Pfam" id="PF04101">
    <property type="entry name" value="Glyco_tran_28_C"/>
    <property type="match status" value="1"/>
</dbReference>
<keyword evidence="1" id="KW-1003">Cell membrane</keyword>
<proteinExistence type="inferred from homology"/>
<evidence type="ECO:0000256" key="6">
    <source>
        <dbReference type="ARBA" id="ARBA00022984"/>
    </source>
</evidence>
<reference evidence="13" key="2">
    <citation type="submission" date="2018-04" db="EMBL/GenBank/DDBJ databases">
        <title>OnivRS2 (Oryza nivara Reference Sequence Version 2).</title>
        <authorList>
            <person name="Zhang J."/>
            <person name="Kudrna D."/>
            <person name="Lee S."/>
            <person name="Talag J."/>
            <person name="Rajasekar S."/>
            <person name="Welchert J."/>
            <person name="Hsing Y.-I."/>
            <person name="Wing R.A."/>
        </authorList>
    </citation>
    <scope>NUCLEOTIDE SEQUENCE [LARGE SCALE GENOMIC DNA]</scope>
</reference>
<evidence type="ECO:0000256" key="5">
    <source>
        <dbReference type="ARBA" id="ARBA00022960"/>
    </source>
</evidence>
<dbReference type="STRING" id="4536.A0A0E0FM99"/>
<dbReference type="SUPFAM" id="SSF53756">
    <property type="entry name" value="UDP-Glycosyltransferase/glycogen phosphorylase"/>
    <property type="match status" value="1"/>
</dbReference>
<evidence type="ECO:0000256" key="9">
    <source>
        <dbReference type="ARBA" id="ARBA00023316"/>
    </source>
</evidence>
<dbReference type="Gramene" id="ONIVA01G19680.1">
    <property type="protein sequence ID" value="ONIVA01G19680.1"/>
    <property type="gene ID" value="ONIVA01G19680"/>
</dbReference>
<dbReference type="PANTHER" id="PTHR21015">
    <property type="entry name" value="UDP-N-ACETYLGLUCOSAMINE--N-ACETYLMURAMYL-(PENTAPEPTIDE) PYROPHOSPHORYL-UNDECAPRENOL N-ACETYLGLUCOSAMINE TRANSFERASE 1"/>
    <property type="match status" value="1"/>
</dbReference>
<feature type="domain" description="Glycosyltransferase family 28 N-terminal" evidence="11">
    <location>
        <begin position="113"/>
        <end position="237"/>
    </location>
</feature>
<evidence type="ECO:0000256" key="8">
    <source>
        <dbReference type="ARBA" id="ARBA00023306"/>
    </source>
</evidence>
<dbReference type="GO" id="GO:0051301">
    <property type="term" value="P:cell division"/>
    <property type="evidence" value="ECO:0007669"/>
    <property type="project" value="UniProtKB-KW"/>
</dbReference>
<dbReference type="AlphaFoldDB" id="A0A0E0FM99"/>
<evidence type="ECO:0000256" key="1">
    <source>
        <dbReference type="ARBA" id="ARBA00022475"/>
    </source>
</evidence>
<evidence type="ECO:0000313" key="13">
    <source>
        <dbReference type="EnsemblPlants" id="ONIVA01G19680.1"/>
    </source>
</evidence>
<dbReference type="HAMAP" id="MF_00033">
    <property type="entry name" value="MurG"/>
    <property type="match status" value="1"/>
</dbReference>
<protein>
    <recommendedName>
        <fullName evidence="15">Glycosyl transferase family 28 C-terminal domain-containing protein</fullName>
    </recommendedName>
</protein>
<dbReference type="GO" id="GO:0008360">
    <property type="term" value="P:regulation of cell shape"/>
    <property type="evidence" value="ECO:0007669"/>
    <property type="project" value="UniProtKB-KW"/>
</dbReference>
<dbReference type="InterPro" id="IPR004276">
    <property type="entry name" value="GlycoTrans_28_N"/>
</dbReference>
<feature type="region of interest" description="Disordered" evidence="10">
    <location>
        <begin position="62"/>
        <end position="89"/>
    </location>
</feature>
<feature type="domain" description="Glycosyl transferase family 28 C-terminal" evidence="12">
    <location>
        <begin position="291"/>
        <end position="446"/>
    </location>
</feature>
<evidence type="ECO:0000259" key="11">
    <source>
        <dbReference type="Pfam" id="PF03033"/>
    </source>
</evidence>
<evidence type="ECO:0000256" key="4">
    <source>
        <dbReference type="ARBA" id="ARBA00022679"/>
    </source>
</evidence>
<dbReference type="CDD" id="cd03785">
    <property type="entry name" value="GT28_MurG"/>
    <property type="match status" value="1"/>
</dbReference>
<evidence type="ECO:0000256" key="7">
    <source>
        <dbReference type="ARBA" id="ARBA00023136"/>
    </source>
</evidence>
<dbReference type="GO" id="GO:0071555">
    <property type="term" value="P:cell wall organization"/>
    <property type="evidence" value="ECO:0007669"/>
    <property type="project" value="UniProtKB-KW"/>
</dbReference>
<evidence type="ECO:0000259" key="12">
    <source>
        <dbReference type="Pfam" id="PF04101"/>
    </source>
</evidence>
<dbReference type="Proteomes" id="UP000006591">
    <property type="component" value="Chromosome 1"/>
</dbReference>